<evidence type="ECO:0000259" key="1">
    <source>
        <dbReference type="Pfam" id="PF04471"/>
    </source>
</evidence>
<accession>A0ABZ3H581</accession>
<evidence type="ECO:0000313" key="2">
    <source>
        <dbReference type="EMBL" id="XAT64263.1"/>
    </source>
</evidence>
<dbReference type="EMBL" id="CP087714">
    <property type="protein sequence ID" value="XAT64263.1"/>
    <property type="molecule type" value="Genomic_DNA"/>
</dbReference>
<keyword evidence="3" id="KW-1185">Reference proteome</keyword>
<organism evidence="2 3">
    <name type="scientific">Geoglobus acetivorans</name>
    <dbReference type="NCBI Taxonomy" id="565033"/>
    <lineage>
        <taxon>Archaea</taxon>
        <taxon>Methanobacteriati</taxon>
        <taxon>Methanobacteriota</taxon>
        <taxon>Archaeoglobi</taxon>
        <taxon>Archaeoglobales</taxon>
        <taxon>Archaeoglobaceae</taxon>
        <taxon>Geoglobus</taxon>
    </lineage>
</organism>
<dbReference type="GeneID" id="90448528"/>
<dbReference type="InterPro" id="IPR007560">
    <property type="entry name" value="Restrct_endonuc_IV_Mrr"/>
</dbReference>
<keyword evidence="2" id="KW-0378">Hydrolase</keyword>
<proteinExistence type="predicted"/>
<reference evidence="2 3" key="1">
    <citation type="submission" date="2021-11" db="EMBL/GenBank/DDBJ databases">
        <title>Whole genome of Geoglobus acetivorans.</title>
        <authorList>
            <person name="Liu D."/>
        </authorList>
    </citation>
    <scope>NUCLEOTIDE SEQUENCE [LARGE SCALE GENOMIC DNA]</scope>
    <source>
        <strain evidence="2 3">SBH6</strain>
    </source>
</reference>
<keyword evidence="2" id="KW-0255">Endonuclease</keyword>
<feature type="domain" description="Restriction endonuclease type IV Mrr" evidence="1">
    <location>
        <begin position="3"/>
        <end position="57"/>
    </location>
</feature>
<keyword evidence="2" id="KW-0540">Nuclease</keyword>
<dbReference type="Proteomes" id="UP001492541">
    <property type="component" value="Chromosome"/>
</dbReference>
<dbReference type="InterPro" id="IPR011335">
    <property type="entry name" value="Restrct_endonuc-II-like"/>
</dbReference>
<dbReference type="RefSeq" id="WP_193806191.1">
    <property type="nucleotide sequence ID" value="NZ_CP087714.1"/>
</dbReference>
<sequence length="130" mass="15597">MNSWQEFEEIVRDILEEHGFETRFRYVFRDESGRAEVDVVAERFDLVLGIDAKRYTERWYRLSAIKREAEKHAVRCERLERVLGRRVVPVVVPLIDDLVYFHHSVIVPFEKLNDFLVNVHTYLEEFGLDL</sequence>
<dbReference type="GO" id="GO:0004519">
    <property type="term" value="F:endonuclease activity"/>
    <property type="evidence" value="ECO:0007669"/>
    <property type="project" value="UniProtKB-KW"/>
</dbReference>
<name>A0ABZ3H581_GEOAI</name>
<dbReference type="SUPFAM" id="SSF52980">
    <property type="entry name" value="Restriction endonuclease-like"/>
    <property type="match status" value="1"/>
</dbReference>
<evidence type="ECO:0000313" key="3">
    <source>
        <dbReference type="Proteomes" id="UP001492541"/>
    </source>
</evidence>
<gene>
    <name evidence="2" type="ORF">LPQ35_02545</name>
</gene>
<protein>
    <submittedName>
        <fullName evidence="2">Restriction endonuclease</fullName>
    </submittedName>
</protein>
<dbReference type="Pfam" id="PF04471">
    <property type="entry name" value="Mrr_cat"/>
    <property type="match status" value="1"/>
</dbReference>